<evidence type="ECO:0000313" key="4">
    <source>
        <dbReference type="Proteomes" id="UP001189429"/>
    </source>
</evidence>
<protein>
    <submittedName>
        <fullName evidence="3">Uncharacterized protein</fullName>
    </submittedName>
</protein>
<comment type="caution">
    <text evidence="3">The sequence shown here is derived from an EMBL/GenBank/DDBJ whole genome shotgun (WGS) entry which is preliminary data.</text>
</comment>
<evidence type="ECO:0000313" key="3">
    <source>
        <dbReference type="EMBL" id="CAK0841927.1"/>
    </source>
</evidence>
<feature type="region of interest" description="Disordered" evidence="2">
    <location>
        <begin position="93"/>
        <end position="121"/>
    </location>
</feature>
<evidence type="ECO:0000256" key="2">
    <source>
        <dbReference type="SAM" id="MobiDB-lite"/>
    </source>
</evidence>
<dbReference type="Proteomes" id="UP001189429">
    <property type="component" value="Unassembled WGS sequence"/>
</dbReference>
<gene>
    <name evidence="3" type="ORF">PCOR1329_LOCUS36991</name>
</gene>
<reference evidence="3" key="1">
    <citation type="submission" date="2023-10" db="EMBL/GenBank/DDBJ databases">
        <authorList>
            <person name="Chen Y."/>
            <person name="Shah S."/>
            <person name="Dougan E. K."/>
            <person name="Thang M."/>
            <person name="Chan C."/>
        </authorList>
    </citation>
    <scope>NUCLEOTIDE SEQUENCE [LARGE SCALE GENOMIC DNA]</scope>
</reference>
<feature type="coiled-coil region" evidence="1">
    <location>
        <begin position="50"/>
        <end position="77"/>
    </location>
</feature>
<name>A0ABN9T9T0_9DINO</name>
<organism evidence="3 4">
    <name type="scientific">Prorocentrum cordatum</name>
    <dbReference type="NCBI Taxonomy" id="2364126"/>
    <lineage>
        <taxon>Eukaryota</taxon>
        <taxon>Sar</taxon>
        <taxon>Alveolata</taxon>
        <taxon>Dinophyceae</taxon>
        <taxon>Prorocentrales</taxon>
        <taxon>Prorocentraceae</taxon>
        <taxon>Prorocentrum</taxon>
    </lineage>
</organism>
<evidence type="ECO:0000256" key="1">
    <source>
        <dbReference type="SAM" id="Coils"/>
    </source>
</evidence>
<keyword evidence="4" id="KW-1185">Reference proteome</keyword>
<dbReference type="EMBL" id="CAUYUJ010014493">
    <property type="protein sequence ID" value="CAK0841927.1"/>
    <property type="molecule type" value="Genomic_DNA"/>
</dbReference>
<keyword evidence="1" id="KW-0175">Coiled coil</keyword>
<sequence length="189" mass="21425">MQDYDRKVSSVGSEIGGDAGGSKLDAVREKMKQDMADEVRAELQQELRPYAREELKEEMLEEVIEELRGDLKETAIRELREELEEEVRNDMKFPVSTWSGPSQRKSRASRPPRPPIPADAKPDRHFELLVPFELGSAALGAASEPALQLVAATWLLRRRLRLRLVSTPFELEHDALGAKRLHVSQEMAL</sequence>
<proteinExistence type="predicted"/>
<feature type="region of interest" description="Disordered" evidence="2">
    <location>
        <begin position="1"/>
        <end position="25"/>
    </location>
</feature>
<accession>A0ABN9T9T0</accession>